<gene>
    <name evidence="1" type="ORF">AAP_03971</name>
</gene>
<accession>A0A167XFF9</accession>
<dbReference type="Pfam" id="PF16815">
    <property type="entry name" value="HRI1"/>
    <property type="match status" value="1"/>
</dbReference>
<dbReference type="InterPro" id="IPR043047">
    <property type="entry name" value="Hri1_N_sf"/>
</dbReference>
<dbReference type="VEuPathDB" id="FungiDB:AAP_03971"/>
<dbReference type="InterPro" id="IPR031818">
    <property type="entry name" value="Hri1"/>
</dbReference>
<reference evidence="1 2" key="1">
    <citation type="journal article" date="2016" name="Genome Biol. Evol.">
        <title>Divergent and convergent evolution of fungal pathogenicity.</title>
        <authorList>
            <person name="Shang Y."/>
            <person name="Xiao G."/>
            <person name="Zheng P."/>
            <person name="Cen K."/>
            <person name="Zhan S."/>
            <person name="Wang C."/>
        </authorList>
    </citation>
    <scope>NUCLEOTIDE SEQUENCE [LARGE SCALE GENOMIC DNA]</scope>
    <source>
        <strain evidence="1 2">ARSEF 7405</strain>
    </source>
</reference>
<keyword evidence="2" id="KW-1185">Reference proteome</keyword>
<dbReference type="OrthoDB" id="4045395at2759"/>
<name>A0A167XFF9_9EURO</name>
<organism evidence="1 2">
    <name type="scientific">Ascosphaera apis ARSEF 7405</name>
    <dbReference type="NCBI Taxonomy" id="392613"/>
    <lineage>
        <taxon>Eukaryota</taxon>
        <taxon>Fungi</taxon>
        <taxon>Dikarya</taxon>
        <taxon>Ascomycota</taxon>
        <taxon>Pezizomycotina</taxon>
        <taxon>Eurotiomycetes</taxon>
        <taxon>Eurotiomycetidae</taxon>
        <taxon>Onygenales</taxon>
        <taxon>Ascosphaeraceae</taxon>
        <taxon>Ascosphaera</taxon>
    </lineage>
</organism>
<evidence type="ECO:0000313" key="2">
    <source>
        <dbReference type="Proteomes" id="UP000242877"/>
    </source>
</evidence>
<dbReference type="Proteomes" id="UP000242877">
    <property type="component" value="Unassembled WGS sequence"/>
</dbReference>
<comment type="caution">
    <text evidence="1">The sequence shown here is derived from an EMBL/GenBank/DDBJ whole genome shotgun (WGS) entry which is preliminary data.</text>
</comment>
<evidence type="ECO:0000313" key="1">
    <source>
        <dbReference type="EMBL" id="KZZ90021.1"/>
    </source>
</evidence>
<dbReference type="EMBL" id="AZGZ01000018">
    <property type="protein sequence ID" value="KZZ90021.1"/>
    <property type="molecule type" value="Genomic_DNA"/>
</dbReference>
<proteinExistence type="predicted"/>
<protein>
    <recommendedName>
        <fullName evidence="3">Protein HRI1</fullName>
    </recommendedName>
</protein>
<sequence length="262" mass="29550">MPSTANISTRILMRWPPEPAFENTNTLTLSLGGWFVDLRIDKQSGMIDWAMAGEKIVESKKPLTIAYTHIIDSHQDFDVVDRGTFTTLSNGDELEIGVMPRTDLPGAPVRPYREVWRNLEPESEGTSWILESLAGMELETHPEEVHIEPHETRAVIKTFLAKIPGYFMAMRQELRYTRVPREEDGRWITVKSGGEVCARKQTWVEPNFTGMGTDIITGPGGKHLPTLRDVEGLTLELDKVLIIGGEDFIVRAFEDSRLKSSL</sequence>
<dbReference type="Gene3D" id="2.40.128.320">
    <property type="entry name" value="Protein HRI1, N-terminal domain"/>
    <property type="match status" value="1"/>
</dbReference>
<evidence type="ECO:0008006" key="3">
    <source>
        <dbReference type="Google" id="ProtNLM"/>
    </source>
</evidence>
<dbReference type="AlphaFoldDB" id="A0A167XFF9"/>